<protein>
    <submittedName>
        <fullName evidence="3">Serine/arginine repetitive matrix protein 2-like</fullName>
    </submittedName>
</protein>
<feature type="compositionally biased region" description="Polar residues" evidence="1">
    <location>
        <begin position="17"/>
        <end position="30"/>
    </location>
</feature>
<accession>A0A1I8H8D6</accession>
<feature type="region of interest" description="Disordered" evidence="1">
    <location>
        <begin position="53"/>
        <end position="133"/>
    </location>
</feature>
<dbReference type="AlphaFoldDB" id="A0A1I8H8D6"/>
<organism evidence="2 3">
    <name type="scientific">Macrostomum lignano</name>
    <dbReference type="NCBI Taxonomy" id="282301"/>
    <lineage>
        <taxon>Eukaryota</taxon>
        <taxon>Metazoa</taxon>
        <taxon>Spiralia</taxon>
        <taxon>Lophotrochozoa</taxon>
        <taxon>Platyhelminthes</taxon>
        <taxon>Rhabditophora</taxon>
        <taxon>Macrostomorpha</taxon>
        <taxon>Macrostomida</taxon>
        <taxon>Macrostomidae</taxon>
        <taxon>Macrostomum</taxon>
    </lineage>
</organism>
<dbReference type="Proteomes" id="UP000095280">
    <property type="component" value="Unplaced"/>
</dbReference>
<feature type="region of interest" description="Disordered" evidence="1">
    <location>
        <begin position="1"/>
        <end position="30"/>
    </location>
</feature>
<proteinExistence type="predicted"/>
<keyword evidence="2" id="KW-1185">Reference proteome</keyword>
<dbReference type="Pfam" id="PF02389">
    <property type="entry name" value="Cornifin"/>
    <property type="match status" value="1"/>
</dbReference>
<evidence type="ECO:0000313" key="2">
    <source>
        <dbReference type="Proteomes" id="UP000095280"/>
    </source>
</evidence>
<feature type="compositionally biased region" description="Low complexity" evidence="1">
    <location>
        <begin position="371"/>
        <end position="398"/>
    </location>
</feature>
<feature type="region of interest" description="Disordered" evidence="1">
    <location>
        <begin position="343"/>
        <end position="398"/>
    </location>
</feature>
<sequence length="398" mass="45097">MQFGMPLRQPESVGMPSVSSRLSNRQAHQVSRNRWTSRLCGCFSANSEATVDAWTNGRPLPNRPDRQLQQNSEHLEENSKQNSEKNRPEQRPDQCSEQRPDQCSEQRPDLCSEQRPDQCSEQRPDLCSEQRPDQCSEQRPEQCLEQRPEQCSEQRPEQCSEQRPEQCSEQRPEQCSEQRPEQCSEQRPEKNPEKRPAHSMQISMQHYQPKSQLHVGNYANLSVSQRAKKPGHEYVNLPHIGQRAQVAGHVEPCSAYMDIDYSTGVGRPAATDWQKQHAAVLRCSASSCQHQQQGHQQLDYAQLDNIQAASSNDTKPKPETAAAGAVVYCEIDLRATAALADTLREEQQQQQQQQQTSDSRDAPQRASSFTRIRSTVSRSLSRLSARRQLSSPSSGAEN</sequence>
<feature type="region of interest" description="Disordered" evidence="1">
    <location>
        <begin position="154"/>
        <end position="200"/>
    </location>
</feature>
<name>A0A1I8H8D6_9PLAT</name>
<evidence type="ECO:0000313" key="3">
    <source>
        <dbReference type="WBParaSite" id="maker-uti_cns_0004748-snap-gene-0.9-mRNA-1"/>
    </source>
</evidence>
<feature type="compositionally biased region" description="Basic and acidic residues" evidence="1">
    <location>
        <begin position="154"/>
        <end position="196"/>
    </location>
</feature>
<feature type="compositionally biased region" description="Basic and acidic residues" evidence="1">
    <location>
        <begin position="73"/>
        <end position="133"/>
    </location>
</feature>
<evidence type="ECO:0000256" key="1">
    <source>
        <dbReference type="SAM" id="MobiDB-lite"/>
    </source>
</evidence>
<dbReference type="WBParaSite" id="maker-uti_cns_0004748-snap-gene-0.9-mRNA-1">
    <property type="protein sequence ID" value="maker-uti_cns_0004748-snap-gene-0.9-mRNA-1"/>
    <property type="gene ID" value="maker-uti_cns_0004748-snap-gene-0.9"/>
</dbReference>
<reference evidence="3" key="1">
    <citation type="submission" date="2016-11" db="UniProtKB">
        <authorList>
            <consortium name="WormBaseParasite"/>
        </authorList>
    </citation>
    <scope>IDENTIFICATION</scope>
</reference>